<protein>
    <submittedName>
        <fullName evidence="2">Uncharacterized protein</fullName>
    </submittedName>
</protein>
<reference evidence="2 3" key="1">
    <citation type="journal article" date="2021" name="Elife">
        <title>Chloroplast acquisition without the gene transfer in kleptoplastic sea slugs, Plakobranchus ocellatus.</title>
        <authorList>
            <person name="Maeda T."/>
            <person name="Takahashi S."/>
            <person name="Yoshida T."/>
            <person name="Shimamura S."/>
            <person name="Takaki Y."/>
            <person name="Nagai Y."/>
            <person name="Toyoda A."/>
            <person name="Suzuki Y."/>
            <person name="Arimoto A."/>
            <person name="Ishii H."/>
            <person name="Satoh N."/>
            <person name="Nishiyama T."/>
            <person name="Hasebe M."/>
            <person name="Maruyama T."/>
            <person name="Minagawa J."/>
            <person name="Obokata J."/>
            <person name="Shigenobu S."/>
        </authorList>
    </citation>
    <scope>NUCLEOTIDE SEQUENCE [LARGE SCALE GENOMIC DNA]</scope>
</reference>
<keyword evidence="1" id="KW-0472">Membrane</keyword>
<keyword evidence="1" id="KW-1133">Transmembrane helix</keyword>
<comment type="caution">
    <text evidence="2">The sequence shown here is derived from an EMBL/GenBank/DDBJ whole genome shotgun (WGS) entry which is preliminary data.</text>
</comment>
<sequence>MNRSHLQDDGLRISVKHSPNVFLERLADMVALETPMIITNNQQGLLFVWPRTSGLEIAVQVTGVYLVPEYRDVDAKDDTKLFSKLVDVRQSIKDYYAHAQENFCRHPVPDYYSLQLMQKDRESAAQVVVCDSKDPKIPKCPPKYKDGDRFVHRSINKACPKIGKAKLKDRLVDLDNSVVCSDETDLLHDLYSIMWPDSVREYKFLGPNCLELEAKCSNCLDTAGCPSIEIRNYTFSLEDNRCCGIKCFNQSHCKAAYSASCPEAKVECARGIVDIFSLFPRFETMEREFSCHLEYAPPEYLYSLNYAIRVPSIGLNISEKHFAVTPTSPEDHERRLSRFDFIQGFHDTRFPVLEELILQGDHAELSIYNNLFKPYRARPIKSAEELQKKAYYTTDRSSMMTYVQFERPFLYSSSTWKRDGCYKNMTQIYPNQTIYGEEQVPVLARKTKLTKSPADTEVKKFSYQMHHADMEPYVKFFVDAKESVLQYLQGSAVHGILVPSSLYGRVTWHHDSSTWQLLFAGRQMNCPTVISLKIFTQMMTGCAGHFDILINCPEDFTVTFNLTTAVSDLPDVFVLQANDSRTSHNLVLSSLYSPLQVDELASRSSAELSRKLGEGVVHQNDNGRQRSSQFIVHVWLPLLAVVITALIMLLVIYACYSYINANIPRIDYKGSMGNGNVGNAPMSPANSSGTSNPTNNGGNVEPPIIVVALNNQGEKANHVTTTTTIATAKDKVNASKTVKEKSEENQESSQRPRCIIVVFVILYILYSLVFSFSATFGTLYLTQAQIWSNVSNPENLAQELHVEVDRALSEIQDFENVERERIFDSFLERRRACVRHLELENSRLLKDYDATMKKQLHTIFVQNGTLHRYTAEIQRQNVSAYISQITQFVQDCNKTVNSIVDLFKANYMRFLRNTAHNEWLEVPRQIFLRQEGDSNIFSPYTPCQAVCVLAGY</sequence>
<proteinExistence type="predicted"/>
<dbReference type="Proteomes" id="UP000762676">
    <property type="component" value="Unassembled WGS sequence"/>
</dbReference>
<keyword evidence="1" id="KW-0812">Transmembrane</keyword>
<evidence type="ECO:0000313" key="2">
    <source>
        <dbReference type="EMBL" id="GFR92746.1"/>
    </source>
</evidence>
<feature type="transmembrane region" description="Helical" evidence="1">
    <location>
        <begin position="634"/>
        <end position="659"/>
    </location>
</feature>
<dbReference type="EMBL" id="BMAT01001796">
    <property type="protein sequence ID" value="GFR92746.1"/>
    <property type="molecule type" value="Genomic_DNA"/>
</dbReference>
<accession>A0AAV4H655</accession>
<name>A0AAV4H655_9GAST</name>
<keyword evidence="3" id="KW-1185">Reference proteome</keyword>
<evidence type="ECO:0000313" key="3">
    <source>
        <dbReference type="Proteomes" id="UP000762676"/>
    </source>
</evidence>
<feature type="transmembrane region" description="Helical" evidence="1">
    <location>
        <begin position="755"/>
        <end position="781"/>
    </location>
</feature>
<gene>
    <name evidence="2" type="ORF">ElyMa_000875400</name>
</gene>
<dbReference type="AlphaFoldDB" id="A0AAV4H655"/>
<organism evidence="2 3">
    <name type="scientific">Elysia marginata</name>
    <dbReference type="NCBI Taxonomy" id="1093978"/>
    <lineage>
        <taxon>Eukaryota</taxon>
        <taxon>Metazoa</taxon>
        <taxon>Spiralia</taxon>
        <taxon>Lophotrochozoa</taxon>
        <taxon>Mollusca</taxon>
        <taxon>Gastropoda</taxon>
        <taxon>Heterobranchia</taxon>
        <taxon>Euthyneura</taxon>
        <taxon>Panpulmonata</taxon>
        <taxon>Sacoglossa</taxon>
        <taxon>Placobranchoidea</taxon>
        <taxon>Plakobranchidae</taxon>
        <taxon>Elysia</taxon>
    </lineage>
</organism>
<evidence type="ECO:0000256" key="1">
    <source>
        <dbReference type="SAM" id="Phobius"/>
    </source>
</evidence>